<dbReference type="CDD" id="cd00392">
    <property type="entry name" value="Ribosomal_L13"/>
    <property type="match status" value="1"/>
</dbReference>
<dbReference type="PIRSF" id="PIRSF002181">
    <property type="entry name" value="Ribosomal_L13"/>
    <property type="match status" value="1"/>
</dbReference>
<evidence type="ECO:0000256" key="7">
    <source>
        <dbReference type="RuleBase" id="RU003878"/>
    </source>
</evidence>
<dbReference type="GO" id="GO:0006412">
    <property type="term" value="P:translation"/>
    <property type="evidence" value="ECO:0007669"/>
    <property type="project" value="UniProtKB-UniRule"/>
</dbReference>
<dbReference type="FunFam" id="3.90.1180.10:FF:000001">
    <property type="entry name" value="50S ribosomal protein L13"/>
    <property type="match status" value="1"/>
</dbReference>
<evidence type="ECO:0000256" key="6">
    <source>
        <dbReference type="RuleBase" id="RU003877"/>
    </source>
</evidence>
<dbReference type="InterPro" id="IPR005822">
    <property type="entry name" value="Ribosomal_uL13"/>
</dbReference>
<dbReference type="EMBL" id="FUYN01000008">
    <property type="protein sequence ID" value="SKB68671.1"/>
    <property type="molecule type" value="Genomic_DNA"/>
</dbReference>
<dbReference type="PANTHER" id="PTHR11545:SF2">
    <property type="entry name" value="LARGE RIBOSOMAL SUBUNIT PROTEIN UL13M"/>
    <property type="match status" value="1"/>
</dbReference>
<organism evidence="8 9">
    <name type="scientific">Acetoanaerobium noterae</name>
    <dbReference type="NCBI Taxonomy" id="745369"/>
    <lineage>
        <taxon>Bacteria</taxon>
        <taxon>Bacillati</taxon>
        <taxon>Bacillota</taxon>
        <taxon>Clostridia</taxon>
        <taxon>Peptostreptococcales</taxon>
        <taxon>Filifactoraceae</taxon>
        <taxon>Acetoanaerobium</taxon>
    </lineage>
</organism>
<sequence>MKSYISKPSEVTRKWYLIDAEGKTLGRISTEIARLLRGKHKVTFTPHVDGGDFVIVVNADKVVVTGNKTDDKIYRRHTGYIGNMKETNFRKLQQEKPEEIIKLSVRGMLPKNKLRAPMMKRLRIFAGNEHTHAAQSVETLNI</sequence>
<dbReference type="InterPro" id="IPR036899">
    <property type="entry name" value="Ribosomal_uL13_sf"/>
</dbReference>
<dbReference type="PROSITE" id="PS00783">
    <property type="entry name" value="RIBOSOMAL_L13"/>
    <property type="match status" value="1"/>
</dbReference>
<name>A0A1T5DAN1_9FIRM</name>
<dbReference type="HAMAP" id="MF_01366">
    <property type="entry name" value="Ribosomal_uL13"/>
    <property type="match status" value="1"/>
</dbReference>
<evidence type="ECO:0000313" key="9">
    <source>
        <dbReference type="Proteomes" id="UP000243406"/>
    </source>
</evidence>
<proteinExistence type="inferred from homology"/>
<keyword evidence="3 5" id="KW-0687">Ribonucleoprotein</keyword>
<keyword evidence="2 5" id="KW-0689">Ribosomal protein</keyword>
<evidence type="ECO:0000256" key="3">
    <source>
        <dbReference type="ARBA" id="ARBA00023274"/>
    </source>
</evidence>
<comment type="similarity">
    <text evidence="1 5 6">Belongs to the universal ribosomal protein uL13 family.</text>
</comment>
<evidence type="ECO:0000256" key="5">
    <source>
        <dbReference type="HAMAP-Rule" id="MF_01366"/>
    </source>
</evidence>
<protein>
    <recommendedName>
        <fullName evidence="4 5">Large ribosomal subunit protein uL13</fullName>
    </recommendedName>
</protein>
<dbReference type="GO" id="GO:0003735">
    <property type="term" value="F:structural constituent of ribosome"/>
    <property type="evidence" value="ECO:0007669"/>
    <property type="project" value="InterPro"/>
</dbReference>
<dbReference type="RefSeq" id="WP_079590481.1">
    <property type="nucleotide sequence ID" value="NZ_CP154629.1"/>
</dbReference>
<dbReference type="NCBIfam" id="TIGR01066">
    <property type="entry name" value="rplM_bact"/>
    <property type="match status" value="1"/>
</dbReference>
<gene>
    <name evidence="5 7" type="primary">rplM</name>
    <name evidence="8" type="ORF">SAMN02745120_2667</name>
</gene>
<dbReference type="Pfam" id="PF00572">
    <property type="entry name" value="Ribosomal_L13"/>
    <property type="match status" value="1"/>
</dbReference>
<dbReference type="OrthoDB" id="9801330at2"/>
<accession>A0A1T5DAN1</accession>
<reference evidence="9" key="1">
    <citation type="submission" date="2017-02" db="EMBL/GenBank/DDBJ databases">
        <authorList>
            <person name="Varghese N."/>
            <person name="Submissions S."/>
        </authorList>
    </citation>
    <scope>NUCLEOTIDE SEQUENCE [LARGE SCALE GENOMIC DNA]</scope>
    <source>
        <strain evidence="9">ATCC 35199</strain>
    </source>
</reference>
<dbReference type="Proteomes" id="UP000243406">
    <property type="component" value="Unassembled WGS sequence"/>
</dbReference>
<dbReference type="Gene3D" id="3.90.1180.10">
    <property type="entry name" value="Ribosomal protein L13"/>
    <property type="match status" value="1"/>
</dbReference>
<evidence type="ECO:0000256" key="2">
    <source>
        <dbReference type="ARBA" id="ARBA00022980"/>
    </source>
</evidence>
<dbReference type="GO" id="GO:0003729">
    <property type="term" value="F:mRNA binding"/>
    <property type="evidence" value="ECO:0007669"/>
    <property type="project" value="TreeGrafter"/>
</dbReference>
<dbReference type="PANTHER" id="PTHR11545">
    <property type="entry name" value="RIBOSOMAL PROTEIN L13"/>
    <property type="match status" value="1"/>
</dbReference>
<dbReference type="InterPro" id="IPR023563">
    <property type="entry name" value="Ribosomal_uL13_CS"/>
</dbReference>
<dbReference type="GO" id="GO:0017148">
    <property type="term" value="P:negative regulation of translation"/>
    <property type="evidence" value="ECO:0007669"/>
    <property type="project" value="TreeGrafter"/>
</dbReference>
<dbReference type="InterPro" id="IPR005823">
    <property type="entry name" value="Ribosomal_uL13_bac-type"/>
</dbReference>
<evidence type="ECO:0000313" key="8">
    <source>
        <dbReference type="EMBL" id="SKB68671.1"/>
    </source>
</evidence>
<comment type="subunit">
    <text evidence="5">Part of the 50S ribosomal subunit.</text>
</comment>
<evidence type="ECO:0000256" key="1">
    <source>
        <dbReference type="ARBA" id="ARBA00006227"/>
    </source>
</evidence>
<evidence type="ECO:0000256" key="4">
    <source>
        <dbReference type="ARBA" id="ARBA00035201"/>
    </source>
</evidence>
<keyword evidence="9" id="KW-1185">Reference proteome</keyword>
<comment type="function">
    <text evidence="5 7">This protein is one of the early assembly proteins of the 50S ribosomal subunit, although it is not seen to bind rRNA by itself. It is important during the early stages of 50S assembly.</text>
</comment>
<dbReference type="SUPFAM" id="SSF52161">
    <property type="entry name" value="Ribosomal protein L13"/>
    <property type="match status" value="1"/>
</dbReference>
<dbReference type="GO" id="GO:0022625">
    <property type="term" value="C:cytosolic large ribosomal subunit"/>
    <property type="evidence" value="ECO:0007669"/>
    <property type="project" value="TreeGrafter"/>
</dbReference>
<dbReference type="AlphaFoldDB" id="A0A1T5DAN1"/>